<sequence>MYKSLLDGVAFILDIYQLHFRYLPRTSQISINYKLDIITNYNLYVFDFS</sequence>
<evidence type="ECO:0000313" key="1">
    <source>
        <dbReference type="EMBL" id="EGQ18159.1"/>
    </source>
</evidence>
<dbReference type="Proteomes" id="UP000004123">
    <property type="component" value="Unassembled WGS sequence"/>
</dbReference>
<dbReference type="AlphaFoldDB" id="F9DHW1"/>
<comment type="caution">
    <text evidence="1">The sequence shown here is derived from an EMBL/GenBank/DDBJ whole genome shotgun (WGS) entry which is preliminary data.</text>
</comment>
<dbReference type="EMBL" id="AFPY01000062">
    <property type="protein sequence ID" value="EGQ18159.1"/>
    <property type="molecule type" value="Genomic_DNA"/>
</dbReference>
<name>F9DHW1_9BACT</name>
<evidence type="ECO:0000313" key="2">
    <source>
        <dbReference type="Proteomes" id="UP000004123"/>
    </source>
</evidence>
<dbReference type="HOGENOM" id="CLU_3139248_0_0_10"/>
<organism evidence="1 2">
    <name type="scientific">Prevotella pallens ATCC 700821</name>
    <dbReference type="NCBI Taxonomy" id="997353"/>
    <lineage>
        <taxon>Bacteria</taxon>
        <taxon>Pseudomonadati</taxon>
        <taxon>Bacteroidota</taxon>
        <taxon>Bacteroidia</taxon>
        <taxon>Bacteroidales</taxon>
        <taxon>Prevotellaceae</taxon>
        <taxon>Prevotella</taxon>
    </lineage>
</organism>
<protein>
    <submittedName>
        <fullName evidence="1">Uncharacterized protein</fullName>
    </submittedName>
</protein>
<gene>
    <name evidence="1" type="ORF">HMPREF9144_1251</name>
</gene>
<reference evidence="1 2" key="1">
    <citation type="submission" date="2011-04" db="EMBL/GenBank/DDBJ databases">
        <authorList>
            <person name="Muzny D."/>
            <person name="Qin X."/>
            <person name="Deng J."/>
            <person name="Jiang H."/>
            <person name="Liu Y."/>
            <person name="Qu J."/>
            <person name="Song X.-Z."/>
            <person name="Zhang L."/>
            <person name="Thornton R."/>
            <person name="Coyle M."/>
            <person name="Francisco L."/>
            <person name="Jackson L."/>
            <person name="Javaid M."/>
            <person name="Korchina V."/>
            <person name="Kovar C."/>
            <person name="Mata R."/>
            <person name="Mathew T."/>
            <person name="Ngo R."/>
            <person name="Nguyen L."/>
            <person name="Nguyen N."/>
            <person name="Okwuonu G."/>
            <person name="Ongeri F."/>
            <person name="Pham C."/>
            <person name="Simmons D."/>
            <person name="Wilczek-Boney K."/>
            <person name="Hale W."/>
            <person name="Jakkamsetti A."/>
            <person name="Pham P."/>
            <person name="Ruth R."/>
            <person name="San Lucas F."/>
            <person name="Warren J."/>
            <person name="Zhang J."/>
            <person name="Zhao Z."/>
            <person name="Zhou C."/>
            <person name="Zhu D."/>
            <person name="Lee S."/>
            <person name="Bess C."/>
            <person name="Blankenburg K."/>
            <person name="Forbes L."/>
            <person name="Fu Q."/>
            <person name="Gubbala S."/>
            <person name="Hirani K."/>
            <person name="Jayaseelan J.C."/>
            <person name="Lara F."/>
            <person name="Munidasa M."/>
            <person name="Palculict T."/>
            <person name="Patil S."/>
            <person name="Pu L.-L."/>
            <person name="Saada N."/>
            <person name="Tang L."/>
            <person name="Weissenberger G."/>
            <person name="Zhu Y."/>
            <person name="Hemphill L."/>
            <person name="Shang Y."/>
            <person name="Youmans B."/>
            <person name="Ayvaz T."/>
            <person name="Ross M."/>
            <person name="Santibanez J."/>
            <person name="Aqrawi P."/>
            <person name="Gross S."/>
            <person name="Joshi V."/>
            <person name="Fowler G."/>
            <person name="Nazareth L."/>
            <person name="Reid J."/>
            <person name="Worley K."/>
            <person name="Petrosino J."/>
            <person name="Highlander S."/>
            <person name="Gibbs R."/>
        </authorList>
    </citation>
    <scope>NUCLEOTIDE SEQUENCE [LARGE SCALE GENOMIC DNA]</scope>
    <source>
        <strain evidence="1 2">ATCC 700821</strain>
    </source>
</reference>
<proteinExistence type="predicted"/>
<accession>F9DHW1</accession>